<evidence type="ECO:0000256" key="1">
    <source>
        <dbReference type="SAM" id="Coils"/>
    </source>
</evidence>
<dbReference type="EMBL" id="BJMM01000008">
    <property type="protein sequence ID" value="GEB49688.1"/>
    <property type="molecule type" value="Genomic_DNA"/>
</dbReference>
<evidence type="ECO:0000313" key="3">
    <source>
        <dbReference type="Proteomes" id="UP000319210"/>
    </source>
</evidence>
<sequence>MLESRDIHGGSTLLSGTATRTAGPHGFGVVLQTPDVAALRARLNQVVLGAADGLPASAAEDVRAALRPYLAGEARDFVRLFPVPLWSFLHWALPDGAPRAHAERAHALALLLHLWDDHLVDGQLPLTFARLHLRGAVWNAFTASARALCAGLGAPEDRVREHGDTYLDAVTAAGDPAGGLAGHCALFERQAAVWTLVPRVLEETGTAPGGLVAVVRNVAVAWRLTDDVSDLPDDAADRVRSGVWYALGERSRELWTRGRADAVPEQELRAAAARLRDRAAVLLREAEDAAGRAELSGLRQEVSLARQGLTSG</sequence>
<dbReference type="AlphaFoldDB" id="A0A4Y3QZ16"/>
<gene>
    <name evidence="2" type="ORF">SCA03_22390</name>
</gene>
<organism evidence="2 3">
    <name type="scientific">Streptomyces cacaoi</name>
    <dbReference type="NCBI Taxonomy" id="1898"/>
    <lineage>
        <taxon>Bacteria</taxon>
        <taxon>Bacillati</taxon>
        <taxon>Actinomycetota</taxon>
        <taxon>Actinomycetes</taxon>
        <taxon>Kitasatosporales</taxon>
        <taxon>Streptomycetaceae</taxon>
        <taxon>Streptomyces</taxon>
    </lineage>
</organism>
<name>A0A4Y3QZ16_STRCI</name>
<keyword evidence="3" id="KW-1185">Reference proteome</keyword>
<evidence type="ECO:0000313" key="2">
    <source>
        <dbReference type="EMBL" id="GEB49688.1"/>
    </source>
</evidence>
<feature type="coiled-coil region" evidence="1">
    <location>
        <begin position="265"/>
        <end position="292"/>
    </location>
</feature>
<accession>A0A4Y3QZ16</accession>
<dbReference type="Proteomes" id="UP000319210">
    <property type="component" value="Unassembled WGS sequence"/>
</dbReference>
<keyword evidence="1" id="KW-0175">Coiled coil</keyword>
<comment type="caution">
    <text evidence="2">The sequence shown here is derived from an EMBL/GenBank/DDBJ whole genome shotgun (WGS) entry which is preliminary data.</text>
</comment>
<protein>
    <submittedName>
        <fullName evidence="2">Uncharacterized protein</fullName>
    </submittedName>
</protein>
<proteinExistence type="predicted"/>
<reference evidence="2 3" key="1">
    <citation type="submission" date="2019-06" db="EMBL/GenBank/DDBJ databases">
        <title>Whole genome shotgun sequence of Streptomyces cacaoi subsp. cacaoi NBRC 12748.</title>
        <authorList>
            <person name="Hosoyama A."/>
            <person name="Uohara A."/>
            <person name="Ohji S."/>
            <person name="Ichikawa N."/>
        </authorList>
    </citation>
    <scope>NUCLEOTIDE SEQUENCE [LARGE SCALE GENOMIC DNA]</scope>
    <source>
        <strain evidence="2 3">NBRC 12748</strain>
    </source>
</reference>